<keyword evidence="4" id="KW-0812">Transmembrane</keyword>
<dbReference type="GO" id="GO:0003723">
    <property type="term" value="F:RNA binding"/>
    <property type="evidence" value="ECO:0007669"/>
    <property type="project" value="UniProtKB-UniRule"/>
</dbReference>
<keyword evidence="7" id="KW-1185">Reference proteome</keyword>
<keyword evidence="1 2" id="KW-0694">RNA-binding</keyword>
<feature type="region of interest" description="Disordered" evidence="3">
    <location>
        <begin position="1"/>
        <end position="38"/>
    </location>
</feature>
<name>A0AA41RSI1_PAPNU</name>
<dbReference type="Proteomes" id="UP001177140">
    <property type="component" value="Unassembled WGS sequence"/>
</dbReference>
<dbReference type="InterPro" id="IPR035979">
    <property type="entry name" value="RBD_domain_sf"/>
</dbReference>
<feature type="domain" description="RRM" evidence="5">
    <location>
        <begin position="173"/>
        <end position="266"/>
    </location>
</feature>
<feature type="compositionally biased region" description="Basic and acidic residues" evidence="3">
    <location>
        <begin position="122"/>
        <end position="133"/>
    </location>
</feature>
<feature type="compositionally biased region" description="Pro residues" evidence="3">
    <location>
        <begin position="24"/>
        <end position="38"/>
    </location>
</feature>
<keyword evidence="4" id="KW-0472">Membrane</keyword>
<evidence type="ECO:0000256" key="1">
    <source>
        <dbReference type="ARBA" id="ARBA00022884"/>
    </source>
</evidence>
<keyword evidence="4" id="KW-1133">Transmembrane helix</keyword>
<accession>A0AA41RSI1</accession>
<evidence type="ECO:0000256" key="4">
    <source>
        <dbReference type="SAM" id="Phobius"/>
    </source>
</evidence>
<dbReference type="EMBL" id="JAJJMA010025466">
    <property type="protein sequence ID" value="MCL7023697.1"/>
    <property type="molecule type" value="Genomic_DNA"/>
</dbReference>
<dbReference type="PANTHER" id="PTHR10352">
    <property type="entry name" value="EUKARYOTIC TRANSLATION INITIATION FACTOR 3 SUBUNIT G"/>
    <property type="match status" value="1"/>
</dbReference>
<feature type="region of interest" description="Disordered" evidence="3">
    <location>
        <begin position="122"/>
        <end position="153"/>
    </location>
</feature>
<evidence type="ECO:0000256" key="3">
    <source>
        <dbReference type="SAM" id="MobiDB-lite"/>
    </source>
</evidence>
<evidence type="ECO:0000256" key="2">
    <source>
        <dbReference type="PROSITE-ProRule" id="PRU00176"/>
    </source>
</evidence>
<sequence>MASKQRFSDSNSRVLNISSSSPQRLPPLTSPPGFPIPPNFFSLQPHNFPQTSFMPKKRRIEDEIHTHSEEAAAAEVHTDSEEAAEVKVDAEAEEDLARLLEQISKQQLLEIIRSVSSENKKIREEIHERDSKASKHVNQMAASDSASSSGPIDGSQWQMVVKKISSRERFLQRKIFVGNVTPQSEITRVTLHSFFSQYGEIQEGPYGFDRYTGKPKGFALFVYKTVEGATRALEEPVKNFHGHPLYCERSNGGGSGNKLTYGGSNSPTRNIPLKNDEWNGVGSTSSSTQAGAGAAQNEVMGHRVLLEQGDIDGVAQPYRRGKKPIQGHQLDNSYQIRPSGHGQAKQSAMAPAGVCVACVGCFLEKFILFILCLVGAWFLFSTVFDHIFS</sequence>
<dbReference type="SMART" id="SM00360">
    <property type="entry name" value="RRM"/>
    <property type="match status" value="1"/>
</dbReference>
<dbReference type="InterPro" id="IPR000504">
    <property type="entry name" value="RRM_dom"/>
</dbReference>
<evidence type="ECO:0000313" key="6">
    <source>
        <dbReference type="EMBL" id="MCL7023697.1"/>
    </source>
</evidence>
<protein>
    <recommendedName>
        <fullName evidence="5">RRM domain-containing protein</fullName>
    </recommendedName>
</protein>
<feature type="compositionally biased region" description="Polar residues" evidence="3">
    <location>
        <begin position="136"/>
        <end position="153"/>
    </location>
</feature>
<feature type="compositionally biased region" description="Low complexity" evidence="3">
    <location>
        <begin position="8"/>
        <end position="21"/>
    </location>
</feature>
<proteinExistence type="predicted"/>
<reference evidence="6" key="1">
    <citation type="submission" date="2022-03" db="EMBL/GenBank/DDBJ databases">
        <title>A functionally conserved STORR gene fusion in Papaver species that diverged 16.8 million years ago.</title>
        <authorList>
            <person name="Catania T."/>
        </authorList>
    </citation>
    <scope>NUCLEOTIDE SEQUENCE</scope>
    <source>
        <strain evidence="6">S-191538</strain>
    </source>
</reference>
<dbReference type="Gene3D" id="3.30.70.330">
    <property type="match status" value="1"/>
</dbReference>
<evidence type="ECO:0000313" key="7">
    <source>
        <dbReference type="Proteomes" id="UP001177140"/>
    </source>
</evidence>
<dbReference type="AlphaFoldDB" id="A0AA41RSI1"/>
<evidence type="ECO:0000259" key="5">
    <source>
        <dbReference type="PROSITE" id="PS50102"/>
    </source>
</evidence>
<gene>
    <name evidence="6" type="ORF">MKW94_020632</name>
</gene>
<dbReference type="PROSITE" id="PS50102">
    <property type="entry name" value="RRM"/>
    <property type="match status" value="1"/>
</dbReference>
<organism evidence="6 7">
    <name type="scientific">Papaver nudicaule</name>
    <name type="common">Iceland poppy</name>
    <dbReference type="NCBI Taxonomy" id="74823"/>
    <lineage>
        <taxon>Eukaryota</taxon>
        <taxon>Viridiplantae</taxon>
        <taxon>Streptophyta</taxon>
        <taxon>Embryophyta</taxon>
        <taxon>Tracheophyta</taxon>
        <taxon>Spermatophyta</taxon>
        <taxon>Magnoliopsida</taxon>
        <taxon>Ranunculales</taxon>
        <taxon>Papaveraceae</taxon>
        <taxon>Papaveroideae</taxon>
        <taxon>Papaver</taxon>
    </lineage>
</organism>
<dbReference type="SUPFAM" id="SSF54928">
    <property type="entry name" value="RNA-binding domain, RBD"/>
    <property type="match status" value="1"/>
</dbReference>
<dbReference type="Pfam" id="PF00076">
    <property type="entry name" value="RRM_1"/>
    <property type="match status" value="1"/>
</dbReference>
<feature type="transmembrane region" description="Helical" evidence="4">
    <location>
        <begin position="366"/>
        <end position="388"/>
    </location>
</feature>
<dbReference type="InterPro" id="IPR012677">
    <property type="entry name" value="Nucleotide-bd_a/b_plait_sf"/>
</dbReference>
<comment type="caution">
    <text evidence="6">The sequence shown here is derived from an EMBL/GenBank/DDBJ whole genome shotgun (WGS) entry which is preliminary data.</text>
</comment>